<accession>A0A9D1XT90</accession>
<dbReference type="AlphaFoldDB" id="A0A9D1XT90"/>
<name>A0A9D1XT90_9BACT</name>
<evidence type="ECO:0000313" key="4">
    <source>
        <dbReference type="Proteomes" id="UP000823847"/>
    </source>
</evidence>
<keyword evidence="1 3" id="KW-0413">Isomerase</keyword>
<reference evidence="3" key="1">
    <citation type="journal article" date="2021" name="PeerJ">
        <title>Extensive microbial diversity within the chicken gut microbiome revealed by metagenomics and culture.</title>
        <authorList>
            <person name="Gilroy R."/>
            <person name="Ravi A."/>
            <person name="Getino M."/>
            <person name="Pursley I."/>
            <person name="Horton D.L."/>
            <person name="Alikhan N.F."/>
            <person name="Baker D."/>
            <person name="Gharbi K."/>
            <person name="Hall N."/>
            <person name="Watson M."/>
            <person name="Adriaenssens E.M."/>
            <person name="Foster-Nyarko E."/>
            <person name="Jarju S."/>
            <person name="Secka A."/>
            <person name="Antonio M."/>
            <person name="Oren A."/>
            <person name="Chaudhuri R.R."/>
            <person name="La Ragione R."/>
            <person name="Hildebrand F."/>
            <person name="Pallen M.J."/>
        </authorList>
    </citation>
    <scope>NUCLEOTIDE SEQUENCE</scope>
    <source>
        <strain evidence="3">ChiHecec2B26-12326</strain>
    </source>
</reference>
<comment type="similarity">
    <text evidence="1">Belongs to the UDP-N-acetylglucosamine 2-epimerase family.</text>
</comment>
<reference evidence="3" key="2">
    <citation type="submission" date="2021-04" db="EMBL/GenBank/DDBJ databases">
        <authorList>
            <person name="Gilroy R."/>
        </authorList>
    </citation>
    <scope>NUCLEOTIDE SEQUENCE</scope>
    <source>
        <strain evidence="3">ChiHecec2B26-12326</strain>
    </source>
</reference>
<evidence type="ECO:0000259" key="2">
    <source>
        <dbReference type="Pfam" id="PF02350"/>
    </source>
</evidence>
<dbReference type="PANTHER" id="PTHR43174">
    <property type="entry name" value="UDP-N-ACETYLGLUCOSAMINE 2-EPIMERASE"/>
    <property type="match status" value="1"/>
</dbReference>
<evidence type="ECO:0000313" key="3">
    <source>
        <dbReference type="EMBL" id="HIX87337.1"/>
    </source>
</evidence>
<dbReference type="Gene3D" id="3.40.50.2000">
    <property type="entry name" value="Glycogen Phosphorylase B"/>
    <property type="match status" value="2"/>
</dbReference>
<dbReference type="GO" id="GO:0008761">
    <property type="term" value="F:UDP-N-acetylglucosamine 2-epimerase activity"/>
    <property type="evidence" value="ECO:0007669"/>
    <property type="project" value="UniProtKB-EC"/>
</dbReference>
<proteinExistence type="inferred from homology"/>
<evidence type="ECO:0000256" key="1">
    <source>
        <dbReference type="RuleBase" id="RU003513"/>
    </source>
</evidence>
<gene>
    <name evidence="3" type="primary">wecB</name>
    <name evidence="3" type="ORF">H9848_12145</name>
</gene>
<dbReference type="NCBIfam" id="TIGR00236">
    <property type="entry name" value="wecB"/>
    <property type="match status" value="1"/>
</dbReference>
<dbReference type="SUPFAM" id="SSF53756">
    <property type="entry name" value="UDP-Glycosyltransferase/glycogen phosphorylase"/>
    <property type="match status" value="1"/>
</dbReference>
<dbReference type="Proteomes" id="UP000823847">
    <property type="component" value="Unassembled WGS sequence"/>
</dbReference>
<dbReference type="Pfam" id="PF02350">
    <property type="entry name" value="Epimerase_2"/>
    <property type="match status" value="1"/>
</dbReference>
<sequence length="362" mass="40700">MKRIITIVGARPQFIKAAMLSRAIADRNTRGGTLIKEEMIHTGQHYDENMSRIFFSEMGMLPPKWQLQRSGTSHGAITGQMLIDIERILLENQPDFVVVYGDTDSTLAGALAASKLHIPIVHIEAGLRSFNKTMPEEQNRILTDHLSDILCCPTQTAVRNLAAENIRHGVHHVGDIMYDAALFFGQVAERKSTILRTLNLGKKAFYLCTIHRAENTDDTQRISSLYDAVEQIASPEHPVVFPLHPRTRSRLEKLGLMGRGDSDRYIHFIEPLGFLDMIVLEKNATCILTDSGGVQKEAYFHRTPCVTLRAETEWVETVTAGWNQLADVSPERIAECLRRQPARHEIGEYGDGHAAEKILRLL</sequence>
<dbReference type="EC" id="5.1.3.14" evidence="3"/>
<dbReference type="EMBL" id="DXEN01000088">
    <property type="protein sequence ID" value="HIX87337.1"/>
    <property type="molecule type" value="Genomic_DNA"/>
</dbReference>
<dbReference type="InterPro" id="IPR003331">
    <property type="entry name" value="UDP_GlcNAc_Epimerase_2_dom"/>
</dbReference>
<dbReference type="CDD" id="cd03786">
    <property type="entry name" value="GTB_UDP-GlcNAc_2-Epimerase"/>
    <property type="match status" value="1"/>
</dbReference>
<organism evidence="3 4">
    <name type="scientific">Candidatus Parabacteroides intestinigallinarum</name>
    <dbReference type="NCBI Taxonomy" id="2838722"/>
    <lineage>
        <taxon>Bacteria</taxon>
        <taxon>Pseudomonadati</taxon>
        <taxon>Bacteroidota</taxon>
        <taxon>Bacteroidia</taxon>
        <taxon>Bacteroidales</taxon>
        <taxon>Tannerellaceae</taxon>
        <taxon>Parabacteroides</taxon>
    </lineage>
</organism>
<dbReference type="InterPro" id="IPR029767">
    <property type="entry name" value="WecB-like"/>
</dbReference>
<comment type="caution">
    <text evidence="3">The sequence shown here is derived from an EMBL/GenBank/DDBJ whole genome shotgun (WGS) entry which is preliminary data.</text>
</comment>
<feature type="domain" description="UDP-N-acetylglucosamine 2-epimerase" evidence="2">
    <location>
        <begin position="35"/>
        <end position="362"/>
    </location>
</feature>
<dbReference type="PANTHER" id="PTHR43174:SF1">
    <property type="entry name" value="UDP-N-ACETYLGLUCOSAMINE 2-EPIMERASE"/>
    <property type="match status" value="1"/>
</dbReference>
<protein>
    <submittedName>
        <fullName evidence="3">UDP-N-acetylglucosamine 2-epimerase (Non-hydrolyzing)</fullName>
        <ecNumber evidence="3">5.1.3.14</ecNumber>
    </submittedName>
</protein>